<dbReference type="InterPro" id="IPR052407">
    <property type="entry name" value="BTB_POZ_domain_cont_9"/>
</dbReference>
<accession>A0A9N9CMA5</accession>
<evidence type="ECO:0000313" key="3">
    <source>
        <dbReference type="Proteomes" id="UP000789375"/>
    </source>
</evidence>
<feature type="domain" description="BTB" evidence="1">
    <location>
        <begin position="23"/>
        <end position="96"/>
    </location>
</feature>
<dbReference type="InterPro" id="IPR011333">
    <property type="entry name" value="SKP1/BTB/POZ_sf"/>
</dbReference>
<proteinExistence type="predicted"/>
<dbReference type="PANTHER" id="PTHR46306">
    <property type="entry name" value="BTB/POZ DOMAIN-CONTAINING PROTEIN 9"/>
    <property type="match status" value="1"/>
</dbReference>
<dbReference type="PROSITE" id="PS50097">
    <property type="entry name" value="BTB"/>
    <property type="match status" value="1"/>
</dbReference>
<dbReference type="SUPFAM" id="SSF54695">
    <property type="entry name" value="POZ domain"/>
    <property type="match status" value="1"/>
</dbReference>
<dbReference type="PANTHER" id="PTHR46306:SF1">
    <property type="entry name" value="BTB_POZ DOMAIN-CONTAINING PROTEIN 9"/>
    <property type="match status" value="1"/>
</dbReference>
<dbReference type="AlphaFoldDB" id="A0A9N9CMA5"/>
<organism evidence="2 3">
    <name type="scientific">Funneliformis mosseae</name>
    <name type="common">Endomycorrhizal fungus</name>
    <name type="synonym">Glomus mosseae</name>
    <dbReference type="NCBI Taxonomy" id="27381"/>
    <lineage>
        <taxon>Eukaryota</taxon>
        <taxon>Fungi</taxon>
        <taxon>Fungi incertae sedis</taxon>
        <taxon>Mucoromycota</taxon>
        <taxon>Glomeromycotina</taxon>
        <taxon>Glomeromycetes</taxon>
        <taxon>Glomerales</taxon>
        <taxon>Glomeraceae</taxon>
        <taxon>Funneliformis</taxon>
    </lineage>
</organism>
<reference evidence="2" key="1">
    <citation type="submission" date="2021-06" db="EMBL/GenBank/DDBJ databases">
        <authorList>
            <person name="Kallberg Y."/>
            <person name="Tangrot J."/>
            <person name="Rosling A."/>
        </authorList>
    </citation>
    <scope>NUCLEOTIDE SEQUENCE</scope>
    <source>
        <strain evidence="2">87-6 pot B 2015</strain>
    </source>
</reference>
<evidence type="ECO:0000313" key="2">
    <source>
        <dbReference type="EMBL" id="CAG8605283.1"/>
    </source>
</evidence>
<protein>
    <submittedName>
        <fullName evidence="2">8756_t:CDS:1</fullName>
    </submittedName>
</protein>
<gene>
    <name evidence="2" type="ORF">FMOSSE_LOCUS9167</name>
</gene>
<dbReference type="Gene3D" id="3.30.710.10">
    <property type="entry name" value="Potassium Channel Kv1.1, Chain A"/>
    <property type="match status" value="1"/>
</dbReference>
<evidence type="ECO:0000259" key="1">
    <source>
        <dbReference type="PROSITE" id="PS50097"/>
    </source>
</evidence>
<dbReference type="Proteomes" id="UP000789375">
    <property type="component" value="Unassembled WGS sequence"/>
</dbReference>
<dbReference type="GO" id="GO:0005737">
    <property type="term" value="C:cytoplasm"/>
    <property type="evidence" value="ECO:0007669"/>
    <property type="project" value="TreeGrafter"/>
</dbReference>
<dbReference type="SMART" id="SM00225">
    <property type="entry name" value="BTB"/>
    <property type="match status" value="1"/>
</dbReference>
<keyword evidence="3" id="KW-1185">Reference proteome</keyword>
<dbReference type="Pfam" id="PF00651">
    <property type="entry name" value="BTB"/>
    <property type="match status" value="1"/>
</dbReference>
<sequence length="326" mass="38110">MSNDLLKIISKEYNDLLETGEFSDVEILVGEESNPKMLYLHSCILKLRSKYFRTLLTGNRIKTKNNIIKLQCPGISVKIYEILIKYIYCGLIDLASKDTRTNITILIGAYELCLTELCDYVEDHLLQDKISLIQNFVLVQNVVFQHNHFKKLTQFYENTFQQDPSLIFKADDFTTIKHDILLDLLIKDTHSLETIEVWDKLIEWSVAQSNGLLPSDATTWSADNISTFGNLIQPFISHINFKAMNPSDFHQKIKPFKKIFDKDRYIEILEYYSFKSFKTYSHSQQSKRGFVLTELIKLSQLCKKIKSTDFSMYNYDLLVLELEMDR</sequence>
<comment type="caution">
    <text evidence="2">The sequence shown here is derived from an EMBL/GenBank/DDBJ whole genome shotgun (WGS) entry which is preliminary data.</text>
</comment>
<name>A0A9N9CMA5_FUNMO</name>
<dbReference type="EMBL" id="CAJVPP010002596">
    <property type="protein sequence ID" value="CAG8605283.1"/>
    <property type="molecule type" value="Genomic_DNA"/>
</dbReference>
<dbReference type="InterPro" id="IPR000210">
    <property type="entry name" value="BTB/POZ_dom"/>
</dbReference>